<feature type="region of interest" description="Disordered" evidence="5">
    <location>
        <begin position="167"/>
        <end position="226"/>
    </location>
</feature>
<evidence type="ECO:0000256" key="3">
    <source>
        <dbReference type="ARBA" id="ARBA00022833"/>
    </source>
</evidence>
<keyword evidence="1" id="KW-0479">Metal-binding</keyword>
<evidence type="ECO:0000256" key="1">
    <source>
        <dbReference type="ARBA" id="ARBA00022723"/>
    </source>
</evidence>
<accession>A0A1Y2I9K0</accession>
<dbReference type="PROSITE" id="PS50157">
    <property type="entry name" value="ZINC_FINGER_C2H2_2"/>
    <property type="match status" value="2"/>
</dbReference>
<dbReference type="SMART" id="SM00355">
    <property type="entry name" value="ZnF_C2H2"/>
    <property type="match status" value="2"/>
</dbReference>
<evidence type="ECO:0000259" key="6">
    <source>
        <dbReference type="PROSITE" id="PS50157"/>
    </source>
</evidence>
<organism evidence="7 8">
    <name type="scientific">Trametes coccinea (strain BRFM310)</name>
    <name type="common">Pycnoporus coccineus</name>
    <dbReference type="NCBI Taxonomy" id="1353009"/>
    <lineage>
        <taxon>Eukaryota</taxon>
        <taxon>Fungi</taxon>
        <taxon>Dikarya</taxon>
        <taxon>Basidiomycota</taxon>
        <taxon>Agaricomycotina</taxon>
        <taxon>Agaricomycetes</taxon>
        <taxon>Polyporales</taxon>
        <taxon>Polyporaceae</taxon>
        <taxon>Trametes</taxon>
    </lineage>
</organism>
<evidence type="ECO:0000256" key="4">
    <source>
        <dbReference type="PROSITE-ProRule" id="PRU00042"/>
    </source>
</evidence>
<dbReference type="STRING" id="1353009.A0A1Y2I9K0"/>
<gene>
    <name evidence="7" type="ORF">PYCCODRAFT_1105316</name>
</gene>
<dbReference type="PANTHER" id="PTHR23235">
    <property type="entry name" value="KRUEPPEL-LIKE TRANSCRIPTION FACTOR"/>
    <property type="match status" value="1"/>
</dbReference>
<evidence type="ECO:0000313" key="8">
    <source>
        <dbReference type="Proteomes" id="UP000193067"/>
    </source>
</evidence>
<dbReference type="SUPFAM" id="SSF57667">
    <property type="entry name" value="beta-beta-alpha zinc fingers"/>
    <property type="match status" value="1"/>
</dbReference>
<evidence type="ECO:0000313" key="7">
    <source>
        <dbReference type="EMBL" id="OSC97809.1"/>
    </source>
</evidence>
<keyword evidence="2 4" id="KW-0863">Zinc-finger</keyword>
<reference evidence="7 8" key="1">
    <citation type="journal article" date="2015" name="Biotechnol. Biofuels">
        <title>Enhanced degradation of softwood versus hardwood by the white-rot fungus Pycnoporus coccineus.</title>
        <authorList>
            <person name="Couturier M."/>
            <person name="Navarro D."/>
            <person name="Chevret D."/>
            <person name="Henrissat B."/>
            <person name="Piumi F."/>
            <person name="Ruiz-Duenas F.J."/>
            <person name="Martinez A.T."/>
            <person name="Grigoriev I.V."/>
            <person name="Riley R."/>
            <person name="Lipzen A."/>
            <person name="Berrin J.G."/>
            <person name="Master E.R."/>
            <person name="Rosso M.N."/>
        </authorList>
    </citation>
    <scope>NUCLEOTIDE SEQUENCE [LARGE SCALE GENOMIC DNA]</scope>
    <source>
        <strain evidence="7 8">BRFM310</strain>
    </source>
</reference>
<keyword evidence="8" id="KW-1185">Reference proteome</keyword>
<dbReference type="PROSITE" id="PS00028">
    <property type="entry name" value="ZINC_FINGER_C2H2_1"/>
    <property type="match status" value="2"/>
</dbReference>
<feature type="domain" description="C2H2-type" evidence="6">
    <location>
        <begin position="254"/>
        <end position="284"/>
    </location>
</feature>
<dbReference type="InterPro" id="IPR036236">
    <property type="entry name" value="Znf_C2H2_sf"/>
</dbReference>
<feature type="compositionally biased region" description="Basic residues" evidence="5">
    <location>
        <begin position="285"/>
        <end position="295"/>
    </location>
</feature>
<dbReference type="GO" id="GO:0000978">
    <property type="term" value="F:RNA polymerase II cis-regulatory region sequence-specific DNA binding"/>
    <property type="evidence" value="ECO:0007669"/>
    <property type="project" value="TreeGrafter"/>
</dbReference>
<dbReference type="EMBL" id="KZ084146">
    <property type="protein sequence ID" value="OSC97809.1"/>
    <property type="molecule type" value="Genomic_DNA"/>
</dbReference>
<feature type="domain" description="C2H2-type" evidence="6">
    <location>
        <begin position="223"/>
        <end position="253"/>
    </location>
</feature>
<protein>
    <recommendedName>
        <fullName evidence="6">C2H2-type domain-containing protein</fullName>
    </recommendedName>
</protein>
<dbReference type="GO" id="GO:0000981">
    <property type="term" value="F:DNA-binding transcription factor activity, RNA polymerase II-specific"/>
    <property type="evidence" value="ECO:0007669"/>
    <property type="project" value="TreeGrafter"/>
</dbReference>
<evidence type="ECO:0000256" key="2">
    <source>
        <dbReference type="ARBA" id="ARBA00022771"/>
    </source>
</evidence>
<feature type="compositionally biased region" description="Basic and acidic residues" evidence="5">
    <location>
        <begin position="186"/>
        <end position="209"/>
    </location>
</feature>
<keyword evidence="3" id="KW-0862">Zinc</keyword>
<dbReference type="OrthoDB" id="2757115at2759"/>
<dbReference type="GO" id="GO:0008270">
    <property type="term" value="F:zinc ion binding"/>
    <property type="evidence" value="ECO:0007669"/>
    <property type="project" value="UniProtKB-KW"/>
</dbReference>
<evidence type="ECO:0000256" key="5">
    <source>
        <dbReference type="SAM" id="MobiDB-lite"/>
    </source>
</evidence>
<dbReference type="Proteomes" id="UP000193067">
    <property type="component" value="Unassembled WGS sequence"/>
</dbReference>
<name>A0A1Y2I9K0_TRAC3</name>
<sequence>MDSSSCNDTLLASLNSLNVGEQLLPDQFDRALDEFLVDSPLSASAVPNTFDPYPFDDLDWSLVFTDTASVSTSSVSSAPNTSYSPPVSPSSSADFDSFAGYPTASSSGQWLVNGAGSALGALPPFQLGDNQFDFEYAGSGASQMSDDLEQAQRMEHEYLFVPESAADANGSESVERPCLPSSPLDACKRERSSESDVDSEKPIVDEKVVTKKPRRRQDTTPHWPCPHPGCRSVFARTHNLKVHIETVHKGARRFVCDVADCQMAFGRRHDLHRHNISKHTDQGSPRKKTKTKVEM</sequence>
<feature type="region of interest" description="Disordered" evidence="5">
    <location>
        <begin position="272"/>
        <end position="295"/>
    </location>
</feature>
<dbReference type="Gene3D" id="3.30.160.60">
    <property type="entry name" value="Classic Zinc Finger"/>
    <property type="match status" value="2"/>
</dbReference>
<dbReference type="AlphaFoldDB" id="A0A1Y2I9K0"/>
<dbReference type="InterPro" id="IPR013087">
    <property type="entry name" value="Znf_C2H2_type"/>
</dbReference>
<dbReference type="PANTHER" id="PTHR23235:SF120">
    <property type="entry name" value="KRUPPEL-LIKE FACTOR 15"/>
    <property type="match status" value="1"/>
</dbReference>
<proteinExistence type="predicted"/>